<dbReference type="Pfam" id="PF14436">
    <property type="entry name" value="EndoU_bacteria"/>
    <property type="match status" value="1"/>
</dbReference>
<reference evidence="4" key="1">
    <citation type="submission" date="2016-10" db="EMBL/GenBank/DDBJ databases">
        <authorList>
            <person name="Varghese N."/>
            <person name="Submissions S."/>
        </authorList>
    </citation>
    <scope>NUCLEOTIDE SEQUENCE [LARGE SCALE GENOMIC DNA]</scope>
    <source>
        <strain evidence="4">CGMCC 4.3530</strain>
    </source>
</reference>
<feature type="region of interest" description="Disordered" evidence="1">
    <location>
        <begin position="1"/>
        <end position="121"/>
    </location>
</feature>
<keyword evidence="4" id="KW-1185">Reference proteome</keyword>
<dbReference type="EMBL" id="FNOK01000007">
    <property type="protein sequence ID" value="SDX06455.1"/>
    <property type="molecule type" value="Genomic_DNA"/>
</dbReference>
<dbReference type="STRING" id="418495.SAMN05216215_100793"/>
<protein>
    <submittedName>
        <fullName evidence="3">EndoU nuclease</fullName>
    </submittedName>
</protein>
<dbReference type="InterPro" id="IPR029501">
    <property type="entry name" value="EndoU_bac"/>
</dbReference>
<evidence type="ECO:0000259" key="2">
    <source>
        <dbReference type="Pfam" id="PF14436"/>
    </source>
</evidence>
<dbReference type="AlphaFoldDB" id="A0A1H2YN87"/>
<dbReference type="RefSeq" id="WP_143060908.1">
    <property type="nucleotide sequence ID" value="NZ_FNOK01000007.1"/>
</dbReference>
<evidence type="ECO:0000256" key="1">
    <source>
        <dbReference type="SAM" id="MobiDB-lite"/>
    </source>
</evidence>
<evidence type="ECO:0000313" key="4">
    <source>
        <dbReference type="Proteomes" id="UP000199529"/>
    </source>
</evidence>
<dbReference type="GO" id="GO:0004519">
    <property type="term" value="F:endonuclease activity"/>
    <property type="evidence" value="ECO:0007669"/>
    <property type="project" value="InterPro"/>
</dbReference>
<feature type="compositionally biased region" description="Pro residues" evidence="1">
    <location>
        <begin position="60"/>
        <end position="77"/>
    </location>
</feature>
<proteinExistence type="predicted"/>
<evidence type="ECO:0000313" key="3">
    <source>
        <dbReference type="EMBL" id="SDX06455.1"/>
    </source>
</evidence>
<feature type="compositionally biased region" description="Gly residues" evidence="1">
    <location>
        <begin position="95"/>
        <end position="106"/>
    </location>
</feature>
<organism evidence="3 4">
    <name type="scientific">Saccharopolyspora shandongensis</name>
    <dbReference type="NCBI Taxonomy" id="418495"/>
    <lineage>
        <taxon>Bacteria</taxon>
        <taxon>Bacillati</taxon>
        <taxon>Actinomycetota</taxon>
        <taxon>Actinomycetes</taxon>
        <taxon>Pseudonocardiales</taxon>
        <taxon>Pseudonocardiaceae</taxon>
        <taxon>Saccharopolyspora</taxon>
    </lineage>
</organism>
<feature type="domain" description="Bacterial EndoU nuclease" evidence="2">
    <location>
        <begin position="106"/>
        <end position="182"/>
    </location>
</feature>
<sequence>MAKPKNPHGDGGDGGSTGKPPQKHGNIDAGKGISSAQQATAQAAQNGRPGGPGGKQPNNPTNPPPNKPTPPPKPTAPPKADDIHHSDASEAHIVGGDGGRQGGHIAGTGLSKKTEFPQSWDGPKILDAAHEVTQQGPPAKGPYLTKDADGKKAWAYDYTGTVDGVTVKTTVLADGEIRTAYPPNSADPGVITNPPAPNPQPKGVPVSDPPRYSHPDIGGDGSWTWEGPKGNKIIRVVQDAQGNVTTTELGDYQKKK</sequence>
<dbReference type="OrthoDB" id="3194844at2"/>
<feature type="region of interest" description="Disordered" evidence="1">
    <location>
        <begin position="178"/>
        <end position="228"/>
    </location>
</feature>
<dbReference type="Proteomes" id="UP000199529">
    <property type="component" value="Unassembled WGS sequence"/>
</dbReference>
<accession>A0A1H2YN87</accession>
<gene>
    <name evidence="3" type="ORF">SAMN05216215_100793</name>
</gene>
<feature type="compositionally biased region" description="Low complexity" evidence="1">
    <location>
        <begin position="36"/>
        <end position="47"/>
    </location>
</feature>
<feature type="compositionally biased region" description="Basic and acidic residues" evidence="1">
    <location>
        <begin position="79"/>
        <end position="90"/>
    </location>
</feature>
<name>A0A1H2YN87_9PSEU</name>